<evidence type="ECO:0000313" key="5">
    <source>
        <dbReference type="EMBL" id="WGW11659.1"/>
    </source>
</evidence>
<evidence type="ECO:0000256" key="1">
    <source>
        <dbReference type="ARBA" id="ARBA00023015"/>
    </source>
</evidence>
<proteinExistence type="predicted"/>
<dbReference type="CDD" id="cd07377">
    <property type="entry name" value="WHTH_GntR"/>
    <property type="match status" value="1"/>
</dbReference>
<evidence type="ECO:0000313" key="6">
    <source>
        <dbReference type="Proteomes" id="UP001209083"/>
    </source>
</evidence>
<dbReference type="InterPro" id="IPR000524">
    <property type="entry name" value="Tscrpt_reg_HTH_GntR"/>
</dbReference>
<dbReference type="SUPFAM" id="SSF46785">
    <property type="entry name" value="Winged helix' DNA-binding domain"/>
    <property type="match status" value="1"/>
</dbReference>
<evidence type="ECO:0000256" key="3">
    <source>
        <dbReference type="ARBA" id="ARBA00023163"/>
    </source>
</evidence>
<dbReference type="Pfam" id="PF07729">
    <property type="entry name" value="FCD"/>
    <property type="match status" value="1"/>
</dbReference>
<evidence type="ECO:0000259" key="4">
    <source>
        <dbReference type="PROSITE" id="PS50949"/>
    </source>
</evidence>
<dbReference type="Gene3D" id="1.20.120.530">
    <property type="entry name" value="GntR ligand-binding domain-like"/>
    <property type="match status" value="1"/>
</dbReference>
<reference evidence="5 6" key="1">
    <citation type="submission" date="2023-05" db="EMBL/GenBank/DDBJ databases">
        <title>Lithophilousrod everest ZFBP1038 complete genpme.</title>
        <authorList>
            <person name="Tian M."/>
        </authorList>
    </citation>
    <scope>NUCLEOTIDE SEQUENCE [LARGE SCALE GENOMIC DNA]</scope>
    <source>
        <strain evidence="5 6">ZFBP1038</strain>
    </source>
</reference>
<dbReference type="InterPro" id="IPR011711">
    <property type="entry name" value="GntR_C"/>
</dbReference>
<keyword evidence="2" id="KW-0238">DNA-binding</keyword>
<dbReference type="PANTHER" id="PTHR43537">
    <property type="entry name" value="TRANSCRIPTIONAL REGULATOR, GNTR FAMILY"/>
    <property type="match status" value="1"/>
</dbReference>
<keyword evidence="6" id="KW-1185">Reference proteome</keyword>
<gene>
    <name evidence="5" type="ORF">LWF01_16435</name>
</gene>
<dbReference type="Proteomes" id="UP001209083">
    <property type="component" value="Chromosome"/>
</dbReference>
<dbReference type="SMART" id="SM00895">
    <property type="entry name" value="FCD"/>
    <property type="match status" value="1"/>
</dbReference>
<sequence>MKGLDSVAPMRAQGTADLIADQLRERILDGSFAAGEPINEVHLAARLEMSRGPVREAVQRLVQEGLLTSVRNRGTSVVQLGQADIADIYQGRAAVEREAARVVINREHSELLTALDGVILQMRAALKGRSWGEVARADLKFHQTIVDAAQSRRLSKMFSTLVVETLLCIHMFENIYDPPEGIVAQHQRLIDLLRAGDEAAYLSEIDWHLKNSVKTLSAAEPTAN</sequence>
<dbReference type="InterPro" id="IPR036390">
    <property type="entry name" value="WH_DNA-bd_sf"/>
</dbReference>
<dbReference type="PROSITE" id="PS50949">
    <property type="entry name" value="HTH_GNTR"/>
    <property type="match status" value="1"/>
</dbReference>
<dbReference type="RefSeq" id="WP_349638449.1">
    <property type="nucleotide sequence ID" value="NZ_CP090958.1"/>
</dbReference>
<keyword evidence="1" id="KW-0805">Transcription regulation</keyword>
<dbReference type="Pfam" id="PF00392">
    <property type="entry name" value="GntR"/>
    <property type="match status" value="1"/>
</dbReference>
<dbReference type="EMBL" id="CP090958">
    <property type="protein sequence ID" value="WGW11659.1"/>
    <property type="molecule type" value="Genomic_DNA"/>
</dbReference>
<dbReference type="SMART" id="SM00345">
    <property type="entry name" value="HTH_GNTR"/>
    <property type="match status" value="1"/>
</dbReference>
<accession>A0ABY8QRN5</accession>
<organism evidence="5 6">
    <name type="scientific">Saxibacter everestensis</name>
    <dbReference type="NCBI Taxonomy" id="2909229"/>
    <lineage>
        <taxon>Bacteria</taxon>
        <taxon>Bacillati</taxon>
        <taxon>Actinomycetota</taxon>
        <taxon>Actinomycetes</taxon>
        <taxon>Micrococcales</taxon>
        <taxon>Brevibacteriaceae</taxon>
        <taxon>Saxibacter</taxon>
    </lineage>
</organism>
<dbReference type="SUPFAM" id="SSF48008">
    <property type="entry name" value="GntR ligand-binding domain-like"/>
    <property type="match status" value="1"/>
</dbReference>
<name>A0ABY8QRN5_9MICO</name>
<keyword evidence="3" id="KW-0804">Transcription</keyword>
<dbReference type="InterPro" id="IPR008920">
    <property type="entry name" value="TF_FadR/GntR_C"/>
</dbReference>
<dbReference type="PANTHER" id="PTHR43537:SF24">
    <property type="entry name" value="GLUCONATE OPERON TRANSCRIPTIONAL REPRESSOR"/>
    <property type="match status" value="1"/>
</dbReference>
<feature type="domain" description="HTH gntR-type" evidence="4">
    <location>
        <begin position="13"/>
        <end position="80"/>
    </location>
</feature>
<evidence type="ECO:0000256" key="2">
    <source>
        <dbReference type="ARBA" id="ARBA00023125"/>
    </source>
</evidence>
<dbReference type="InterPro" id="IPR036388">
    <property type="entry name" value="WH-like_DNA-bd_sf"/>
</dbReference>
<dbReference type="Gene3D" id="1.10.10.10">
    <property type="entry name" value="Winged helix-like DNA-binding domain superfamily/Winged helix DNA-binding domain"/>
    <property type="match status" value="1"/>
</dbReference>
<protein>
    <submittedName>
        <fullName evidence="5">GntR family transcriptional regulator</fullName>
    </submittedName>
</protein>